<reference evidence="1" key="1">
    <citation type="submission" date="2014-09" db="EMBL/GenBank/DDBJ databases">
        <authorList>
            <person name="Magalhaes I.L.F."/>
            <person name="Oliveira U."/>
            <person name="Santos F.R."/>
            <person name="Vidigal T.H.D.A."/>
            <person name="Brescovit A.D."/>
            <person name="Santos A.J."/>
        </authorList>
    </citation>
    <scope>NUCLEOTIDE SEQUENCE</scope>
    <source>
        <tissue evidence="1">Shoot tissue taken approximately 20 cm above the soil surface</tissue>
    </source>
</reference>
<organism evidence="1">
    <name type="scientific">Arundo donax</name>
    <name type="common">Giant reed</name>
    <name type="synonym">Donax arundinaceus</name>
    <dbReference type="NCBI Taxonomy" id="35708"/>
    <lineage>
        <taxon>Eukaryota</taxon>
        <taxon>Viridiplantae</taxon>
        <taxon>Streptophyta</taxon>
        <taxon>Embryophyta</taxon>
        <taxon>Tracheophyta</taxon>
        <taxon>Spermatophyta</taxon>
        <taxon>Magnoliopsida</taxon>
        <taxon>Liliopsida</taxon>
        <taxon>Poales</taxon>
        <taxon>Poaceae</taxon>
        <taxon>PACMAD clade</taxon>
        <taxon>Arundinoideae</taxon>
        <taxon>Arundineae</taxon>
        <taxon>Arundo</taxon>
    </lineage>
</organism>
<name>A0A0A9AX36_ARUDO</name>
<dbReference type="EMBL" id="GBRH01242229">
    <property type="protein sequence ID" value="JAD55666.1"/>
    <property type="molecule type" value="Transcribed_RNA"/>
</dbReference>
<evidence type="ECO:0000313" key="1">
    <source>
        <dbReference type="EMBL" id="JAD55666.1"/>
    </source>
</evidence>
<accession>A0A0A9AX36</accession>
<reference evidence="1" key="2">
    <citation type="journal article" date="2015" name="Data Brief">
        <title>Shoot transcriptome of the giant reed, Arundo donax.</title>
        <authorList>
            <person name="Barrero R.A."/>
            <person name="Guerrero F.D."/>
            <person name="Moolhuijzen P."/>
            <person name="Goolsby J.A."/>
            <person name="Tidwell J."/>
            <person name="Bellgard S.E."/>
            <person name="Bellgard M.I."/>
        </authorList>
    </citation>
    <scope>NUCLEOTIDE SEQUENCE</scope>
    <source>
        <tissue evidence="1">Shoot tissue taken approximately 20 cm above the soil surface</tissue>
    </source>
</reference>
<proteinExistence type="predicted"/>
<protein>
    <submittedName>
        <fullName evidence="1">Uncharacterized protein</fullName>
    </submittedName>
</protein>
<dbReference type="AlphaFoldDB" id="A0A0A9AX36"/>
<sequence>MNYAILLHHLSATDTTYKLTCLR</sequence>